<feature type="transmembrane region" description="Helical" evidence="7">
    <location>
        <begin position="252"/>
        <end position="273"/>
    </location>
</feature>
<evidence type="ECO:0000313" key="8">
    <source>
        <dbReference type="EMBL" id="WAR09841.1"/>
    </source>
</evidence>
<evidence type="ECO:0000256" key="4">
    <source>
        <dbReference type="ARBA" id="ARBA00023002"/>
    </source>
</evidence>
<reference evidence="8" key="1">
    <citation type="submission" date="2022-11" db="EMBL/GenBank/DDBJ databases">
        <title>Centuries of genome instability and evolution in soft-shell clam transmissible cancer (bioRxiv).</title>
        <authorList>
            <person name="Hart S.F.M."/>
            <person name="Yonemitsu M.A."/>
            <person name="Giersch R.M."/>
            <person name="Beal B.F."/>
            <person name="Arriagada G."/>
            <person name="Davis B.W."/>
            <person name="Ostrander E.A."/>
            <person name="Goff S.P."/>
            <person name="Metzger M.J."/>
        </authorList>
    </citation>
    <scope>NUCLEOTIDE SEQUENCE</scope>
    <source>
        <strain evidence="8">MELC-2E11</strain>
        <tissue evidence="8">Siphon/mantle</tissue>
    </source>
</reference>
<keyword evidence="3" id="KW-0479">Metal-binding</keyword>
<name>A0ABY7EM19_MYAAR</name>
<dbReference type="InterPro" id="IPR001128">
    <property type="entry name" value="Cyt_P450"/>
</dbReference>
<gene>
    <name evidence="8" type="ORF">MAR_034917</name>
</gene>
<dbReference type="PANTHER" id="PTHR24289:SF1">
    <property type="entry name" value="STEROID 17-ALPHA-HYDROXYLASE_17,20 LYASE"/>
    <property type="match status" value="1"/>
</dbReference>
<keyword evidence="5" id="KW-0408">Iron</keyword>
<dbReference type="InterPro" id="IPR036396">
    <property type="entry name" value="Cyt_P450_sf"/>
</dbReference>
<dbReference type="InterPro" id="IPR002401">
    <property type="entry name" value="Cyt_P450_E_grp-I"/>
</dbReference>
<dbReference type="Proteomes" id="UP001164746">
    <property type="component" value="Chromosome 7"/>
</dbReference>
<dbReference type="EMBL" id="CP111018">
    <property type="protein sequence ID" value="WAR09841.1"/>
    <property type="molecule type" value="Genomic_DNA"/>
</dbReference>
<keyword evidence="7" id="KW-0472">Membrane</keyword>
<keyword evidence="4" id="KW-0560">Oxidoreductase</keyword>
<evidence type="ECO:0000256" key="6">
    <source>
        <dbReference type="ARBA" id="ARBA00023033"/>
    </source>
</evidence>
<evidence type="ECO:0000256" key="3">
    <source>
        <dbReference type="ARBA" id="ARBA00022723"/>
    </source>
</evidence>
<dbReference type="PRINTS" id="PR00463">
    <property type="entry name" value="EP450I"/>
</dbReference>
<keyword evidence="7" id="KW-0812">Transmembrane</keyword>
<evidence type="ECO:0000313" key="9">
    <source>
        <dbReference type="Proteomes" id="UP001164746"/>
    </source>
</evidence>
<keyword evidence="2" id="KW-0349">Heme</keyword>
<dbReference type="Gene3D" id="1.10.630.10">
    <property type="entry name" value="Cytochrome P450"/>
    <property type="match status" value="2"/>
</dbReference>
<comment type="similarity">
    <text evidence="1">Belongs to the cytochrome P450 family.</text>
</comment>
<accession>A0ABY7EM19</accession>
<proteinExistence type="inferred from homology"/>
<keyword evidence="7" id="KW-1133">Transmembrane helix</keyword>
<organism evidence="8 9">
    <name type="scientific">Mya arenaria</name>
    <name type="common">Soft-shell clam</name>
    <dbReference type="NCBI Taxonomy" id="6604"/>
    <lineage>
        <taxon>Eukaryota</taxon>
        <taxon>Metazoa</taxon>
        <taxon>Spiralia</taxon>
        <taxon>Lophotrochozoa</taxon>
        <taxon>Mollusca</taxon>
        <taxon>Bivalvia</taxon>
        <taxon>Autobranchia</taxon>
        <taxon>Heteroconchia</taxon>
        <taxon>Euheterodonta</taxon>
        <taxon>Imparidentia</taxon>
        <taxon>Neoheterodontei</taxon>
        <taxon>Myida</taxon>
        <taxon>Myoidea</taxon>
        <taxon>Myidae</taxon>
        <taxon>Mya</taxon>
    </lineage>
</organism>
<evidence type="ECO:0000256" key="5">
    <source>
        <dbReference type="ARBA" id="ARBA00023004"/>
    </source>
</evidence>
<dbReference type="PANTHER" id="PTHR24289">
    <property type="entry name" value="STEROID 17-ALPHA-HYDROXYLASE/17,20 LYASE"/>
    <property type="match status" value="1"/>
</dbReference>
<sequence>MHLYKIVDCTVLGKCKHTYKIEDCTVLGKYMHLYKIENCTVLGKCKHPYKIEDCTVLGKCKHPYKIVDCTVLRKCMHVYKIENCTIQGKCKHLYNREDCSTLGKVSESEIRVNKCTIQGNCTHLYKMVVGTIQLLVQLNHKAFEEGRKLSLHLSKYFYPKVMAIFQQLTNTFTGNSQLFLCTFIGRFNASWMSRRFLVMVASNFLSNAILPGNKTHGIVLIHDSSAWRQNTQKCSNPCQFCLATKQMAGDNLFVVAVVTLTLYYLVQDVYLFYIKGTPKGPFSLPIIGNMHLVDMKHPHLSMAKIAKKYGKMFTIRMGPMGRFLIVQDIEIINQIAECPFANDRPDVPIFEKINQGMDGIGSCKYGGRWKTMTHTLHKGISHISNKSMQDTAVHANKQLIDRFAAKSGVAYNPRGDIVLLCSAMLSSIVYGIELESLDSPELCTRIHYHSMIMSLLSPSHPFNIFPWLWDLPLPIPARARLQKCLLERNNLMESMFDSHAENFTGSVHDIMDVIVQFENMKKDANVTKHDLFISAWAIYLAGAAIFECLRYASPIAIGIPHLTSKDIYINGYCIPKDTTIMMNQHHVHHNPEYWPDPDQFKPERFLDAQGNLYPTHHIFNNMPFIPFGRGKRPCIGRLLALDMLLIELSMILQRFTLRLPPGFKPDLDGSVVLNLRPSPFPVQFIER</sequence>
<dbReference type="Pfam" id="PF00067">
    <property type="entry name" value="p450"/>
    <property type="match status" value="1"/>
</dbReference>
<keyword evidence="9" id="KW-1185">Reference proteome</keyword>
<evidence type="ECO:0000256" key="2">
    <source>
        <dbReference type="ARBA" id="ARBA00022617"/>
    </source>
</evidence>
<evidence type="ECO:0000256" key="7">
    <source>
        <dbReference type="SAM" id="Phobius"/>
    </source>
</evidence>
<keyword evidence="6" id="KW-0503">Monooxygenase</keyword>
<dbReference type="SUPFAM" id="SSF48264">
    <property type="entry name" value="Cytochrome P450"/>
    <property type="match status" value="1"/>
</dbReference>
<protein>
    <submittedName>
        <fullName evidence="8">CP17A-like protein</fullName>
    </submittedName>
</protein>
<evidence type="ECO:0000256" key="1">
    <source>
        <dbReference type="ARBA" id="ARBA00010617"/>
    </source>
</evidence>